<evidence type="ECO:0000256" key="14">
    <source>
        <dbReference type="ARBA" id="ARBA00025471"/>
    </source>
</evidence>
<feature type="region of interest" description="Disordered" evidence="16">
    <location>
        <begin position="892"/>
        <end position="1256"/>
    </location>
</feature>
<feature type="compositionally biased region" description="Pro residues" evidence="16">
    <location>
        <begin position="1073"/>
        <end position="1082"/>
    </location>
</feature>
<feature type="compositionally biased region" description="Low complexity" evidence="16">
    <location>
        <begin position="1181"/>
        <end position="1190"/>
    </location>
</feature>
<keyword evidence="11" id="KW-0653">Protein transport</keyword>
<evidence type="ECO:0000256" key="7">
    <source>
        <dbReference type="ARBA" id="ARBA00022574"/>
    </source>
</evidence>
<organism evidence="18 19">
    <name type="scientific">Candidozyma auris</name>
    <name type="common">Yeast</name>
    <name type="synonym">Candida auris</name>
    <dbReference type="NCBI Taxonomy" id="498019"/>
    <lineage>
        <taxon>Eukaryota</taxon>
        <taxon>Fungi</taxon>
        <taxon>Dikarya</taxon>
        <taxon>Ascomycota</taxon>
        <taxon>Saccharomycotina</taxon>
        <taxon>Pichiomycetes</taxon>
        <taxon>Metschnikowiaceae</taxon>
        <taxon>Candidozyma</taxon>
    </lineage>
</organism>
<evidence type="ECO:0000256" key="6">
    <source>
        <dbReference type="ARBA" id="ARBA00022448"/>
    </source>
</evidence>
<dbReference type="GO" id="GO:0015031">
    <property type="term" value="P:protein transport"/>
    <property type="evidence" value="ECO:0007669"/>
    <property type="project" value="UniProtKB-KW"/>
</dbReference>
<evidence type="ECO:0000256" key="13">
    <source>
        <dbReference type="ARBA" id="ARBA00023329"/>
    </source>
</evidence>
<feature type="repeat" description="WD" evidence="15">
    <location>
        <begin position="111"/>
        <end position="153"/>
    </location>
</feature>
<keyword evidence="6" id="KW-0813">Transport</keyword>
<evidence type="ECO:0000256" key="9">
    <source>
        <dbReference type="ARBA" id="ARBA00022824"/>
    </source>
</evidence>
<dbReference type="VEuPathDB" id="FungiDB:CJI96_0002071"/>
<feature type="compositionally biased region" description="Low complexity" evidence="16">
    <location>
        <begin position="1239"/>
        <end position="1251"/>
    </location>
</feature>
<comment type="subcellular location">
    <subcellularLocation>
        <location evidence="1">Cytoplasmic vesicle</location>
        <location evidence="1">COPII-coated vesicle membrane</location>
        <topology evidence="1">Peripheral membrane protein</topology>
        <orientation evidence="1">Cytoplasmic side</orientation>
    </subcellularLocation>
    <subcellularLocation>
        <location evidence="2">Endoplasmic reticulum membrane</location>
        <topology evidence="2">Peripheral membrane protein</topology>
        <orientation evidence="2">Cytoplasmic side</orientation>
    </subcellularLocation>
</comment>
<feature type="compositionally biased region" description="Low complexity" evidence="16">
    <location>
        <begin position="1210"/>
        <end position="1221"/>
    </location>
</feature>
<feature type="repeat" description="WD" evidence="15">
    <location>
        <begin position="251"/>
        <end position="293"/>
    </location>
</feature>
<accession>A0A0L0P4K1</accession>
<evidence type="ECO:0000259" key="17">
    <source>
        <dbReference type="Pfam" id="PF07304"/>
    </source>
</evidence>
<evidence type="ECO:0000256" key="2">
    <source>
        <dbReference type="ARBA" id="ARBA00004397"/>
    </source>
</evidence>
<evidence type="ECO:0000256" key="16">
    <source>
        <dbReference type="SAM" id="MobiDB-lite"/>
    </source>
</evidence>
<feature type="compositionally biased region" description="Polar residues" evidence="16">
    <location>
        <begin position="1013"/>
        <end position="1026"/>
    </location>
</feature>
<dbReference type="PROSITE" id="PS50294">
    <property type="entry name" value="WD_REPEATS_REGION"/>
    <property type="match status" value="2"/>
</dbReference>
<dbReference type="GO" id="GO:0005198">
    <property type="term" value="F:structural molecule activity"/>
    <property type="evidence" value="ECO:0007669"/>
    <property type="project" value="TreeGrafter"/>
</dbReference>
<evidence type="ECO:0000256" key="4">
    <source>
        <dbReference type="ARBA" id="ARBA00013507"/>
    </source>
</evidence>
<dbReference type="GO" id="GO:0030127">
    <property type="term" value="C:COPII vesicle coat"/>
    <property type="evidence" value="ECO:0007669"/>
    <property type="project" value="TreeGrafter"/>
</dbReference>
<dbReference type="Gene3D" id="2.130.10.10">
    <property type="entry name" value="YVTN repeat-like/Quinoprotein amine dehydrogenase"/>
    <property type="match status" value="1"/>
</dbReference>
<evidence type="ECO:0000256" key="10">
    <source>
        <dbReference type="ARBA" id="ARBA00022892"/>
    </source>
</evidence>
<dbReference type="InterPro" id="IPR001680">
    <property type="entry name" value="WD40_rpt"/>
</dbReference>
<evidence type="ECO:0000256" key="12">
    <source>
        <dbReference type="ARBA" id="ARBA00023136"/>
    </source>
</evidence>
<dbReference type="PROSITE" id="PS50082">
    <property type="entry name" value="WD_REPEATS_2"/>
    <property type="match status" value="2"/>
</dbReference>
<keyword evidence="10" id="KW-0931">ER-Golgi transport</keyword>
<dbReference type="VEuPathDB" id="FungiDB:CJI97_003471"/>
<protein>
    <recommendedName>
        <fullName evidence="5">Protein transport protein SEC31</fullName>
    </recommendedName>
    <alternativeName>
        <fullName evidence="4">Protein transport protein sec31</fullName>
    </alternativeName>
</protein>
<dbReference type="InterPro" id="IPR036322">
    <property type="entry name" value="WD40_repeat_dom_sf"/>
</dbReference>
<dbReference type="VEuPathDB" id="FungiDB:B9J08_003396"/>
<keyword evidence="8" id="KW-0677">Repeat</keyword>
<feature type="compositionally biased region" description="Pro residues" evidence="16">
    <location>
        <begin position="1029"/>
        <end position="1048"/>
    </location>
</feature>
<evidence type="ECO:0000313" key="19">
    <source>
        <dbReference type="Proteomes" id="UP000037122"/>
    </source>
</evidence>
<feature type="compositionally biased region" description="Polar residues" evidence="16">
    <location>
        <begin position="832"/>
        <end position="844"/>
    </location>
</feature>
<feature type="compositionally biased region" description="Low complexity" evidence="16">
    <location>
        <begin position="931"/>
        <end position="958"/>
    </location>
</feature>
<dbReference type="VEuPathDB" id="FungiDB:CJJ07_001089"/>
<name>A0A0L0P4K1_CANAR</name>
<proteinExistence type="inferred from homology"/>
<dbReference type="SUPFAM" id="SSF50978">
    <property type="entry name" value="WD40 repeat-like"/>
    <property type="match status" value="1"/>
</dbReference>
<dbReference type="PANTHER" id="PTHR13923">
    <property type="entry name" value="SEC31-RELATED PROTEIN"/>
    <property type="match status" value="1"/>
</dbReference>
<dbReference type="InterPro" id="IPR040251">
    <property type="entry name" value="SEC31-like"/>
</dbReference>
<evidence type="ECO:0000256" key="3">
    <source>
        <dbReference type="ARBA" id="ARBA00009358"/>
    </source>
</evidence>
<dbReference type="InterPro" id="IPR009917">
    <property type="entry name" value="SRA1/Sec31"/>
</dbReference>
<dbReference type="GO" id="GO:0090110">
    <property type="term" value="P:COPII-coated vesicle cargo loading"/>
    <property type="evidence" value="ECO:0007669"/>
    <property type="project" value="TreeGrafter"/>
</dbReference>
<feature type="region of interest" description="Disordered" evidence="16">
    <location>
        <begin position="767"/>
        <end position="851"/>
    </location>
</feature>
<dbReference type="Proteomes" id="UP000037122">
    <property type="component" value="Unassembled WGS sequence"/>
</dbReference>
<dbReference type="Gene3D" id="1.25.40.1030">
    <property type="match status" value="1"/>
</dbReference>
<evidence type="ECO:0000256" key="5">
    <source>
        <dbReference type="ARBA" id="ARBA00021236"/>
    </source>
</evidence>
<feature type="compositionally biased region" description="Low complexity" evidence="16">
    <location>
        <begin position="1163"/>
        <end position="1174"/>
    </location>
</feature>
<feature type="compositionally biased region" description="Polar residues" evidence="16">
    <location>
        <begin position="1121"/>
        <end position="1130"/>
    </location>
</feature>
<feature type="compositionally biased region" description="Low complexity" evidence="16">
    <location>
        <begin position="977"/>
        <end position="990"/>
    </location>
</feature>
<keyword evidence="13" id="KW-0968">Cytoplasmic vesicle</keyword>
<comment type="caution">
    <text evidence="18">The sequence shown here is derived from an EMBL/GenBank/DDBJ whole genome shotgun (WGS) entry which is preliminary data.</text>
</comment>
<reference evidence="19" key="1">
    <citation type="journal article" date="2015" name="BMC Genomics">
        <title>Draft genome of a commonly misdiagnosed multidrug resistant pathogen Candida auris.</title>
        <authorList>
            <person name="Chatterjee S."/>
            <person name="Alampalli S.V."/>
            <person name="Nageshan R.K."/>
            <person name="Chettiar S.T."/>
            <person name="Joshi S."/>
            <person name="Tatu U.S."/>
        </authorList>
    </citation>
    <scope>NUCLEOTIDE SEQUENCE [LARGE SCALE GENOMIC DNA]</scope>
    <source>
        <strain evidence="19">6684</strain>
    </source>
</reference>
<dbReference type="SMART" id="SM00320">
    <property type="entry name" value="WD40"/>
    <property type="match status" value="5"/>
</dbReference>
<dbReference type="GO" id="GO:0007029">
    <property type="term" value="P:endoplasmic reticulum organization"/>
    <property type="evidence" value="ECO:0007669"/>
    <property type="project" value="TreeGrafter"/>
</dbReference>
<dbReference type="InterPro" id="IPR015943">
    <property type="entry name" value="WD40/YVTN_repeat-like_dom_sf"/>
</dbReference>
<dbReference type="Pfam" id="PF00400">
    <property type="entry name" value="WD40"/>
    <property type="match status" value="2"/>
</dbReference>
<dbReference type="VEuPathDB" id="FungiDB:QG37_01822"/>
<feature type="compositionally biased region" description="Polar residues" evidence="16">
    <location>
        <begin position="894"/>
        <end position="907"/>
    </location>
</feature>
<dbReference type="VEuPathDB" id="FungiDB:CJJ09_000709"/>
<evidence type="ECO:0000256" key="15">
    <source>
        <dbReference type="PROSITE-ProRule" id="PRU00221"/>
    </source>
</evidence>
<feature type="domain" description="SRA1/Sec31" evidence="17">
    <location>
        <begin position="1222"/>
        <end position="1360"/>
    </location>
</feature>
<gene>
    <name evidence="18" type="ORF">QG37_01822</name>
</gene>
<dbReference type="Pfam" id="PF07304">
    <property type="entry name" value="SRA1"/>
    <property type="match status" value="1"/>
</dbReference>
<keyword evidence="12" id="KW-0472">Membrane</keyword>
<evidence type="ECO:0000256" key="11">
    <source>
        <dbReference type="ARBA" id="ARBA00022927"/>
    </source>
</evidence>
<dbReference type="EMBL" id="LGST01000016">
    <property type="protein sequence ID" value="KNE00951.1"/>
    <property type="molecule type" value="Genomic_DNA"/>
</dbReference>
<keyword evidence="9" id="KW-0256">Endoplasmic reticulum</keyword>
<dbReference type="GO" id="GO:0005789">
    <property type="term" value="C:endoplasmic reticulum membrane"/>
    <property type="evidence" value="ECO:0007669"/>
    <property type="project" value="UniProtKB-SubCell"/>
</dbReference>
<evidence type="ECO:0000256" key="1">
    <source>
        <dbReference type="ARBA" id="ARBA00004299"/>
    </source>
</evidence>
<keyword evidence="7 15" id="KW-0853">WD repeat</keyword>
<dbReference type="GO" id="GO:0070971">
    <property type="term" value="C:endoplasmic reticulum exit site"/>
    <property type="evidence" value="ECO:0007669"/>
    <property type="project" value="TreeGrafter"/>
</dbReference>
<sequence>MKIKDITRTSTFAWSSDVIPLLATGSVAGAVDLDFSASSSLEIFDVFVAGHEPIFSATLENKFHALAWLQPFGNYARGLLVGAFETGLVEFWDAEKLIKTRSLEGSSVFKSSKHTGAVKCLAFNPHQKHILVSGGQKGEILIWDASTFSEPYSPGRSMVPLDEITSVAWNNSKSHILASTSSSGYTSIWDLKAKKELLHMLYNGPLGKADFSQVAWHPHQSTTLVTASQSDTCPAIMKWDLRNNNEPEKVLMGHEKGVLSLDWCSRDDGLLLSSGKDNSMKLWNPMTGEKLGDFAPAANWTFLARFAPRAPDVIASASFDGKIVVQSLQDTSPPVTQNVKSADDNNFWENLSTNEHLQPLFVLKQAPQWLKRPCSASFGFGSKLVTVRTVNGKSSVSISNMVGGKTLIADKLTEALRNDDFSELIAEKIREHPTDVSDWQILDNLSKHGKDHFLKDILEGSKLDLDDKPAPSDIPDKTDNADEDDFFANLSNDVKKQSLASAEAFAPSGPFKILSDSDGEQDAVLARLILCNKISEAVDKCLEQGKLLEALVLSLDQDESVKSKVKARYFKETHYDVLSRLIYSASSRSVVDLVANADITNWKEIASSISAYCTDKTEFNAKIVELGDRILSANQSPADRRNALECYLAGEALDKVAALWLRELPSETLAGISTEDATPLDAKFATLSGFVEKLSAYRSLSKITSPLSGSAIEPTCNAIFEFATLASTSGNFELARAFLSILPENYDGLVAEKERINKATELPAQKVTQGRGRITSGVQNGRYGAKSPAKPFNPLANNATPAFNGGAPGAPYARPPPAAGMQQKYGSMPPATASSVQPPRTQANPYSRSSSFARPAAAAVAPPVNAYAPQPHENPVGVPPFGNAANPYTPVQPAYSTFSPPTSSLSGPNVKEETDGWNDLPDSFKAKSTARRSTPAAAAVVSPRAPAQPLASASSAPPIRKAQPQTAPSMGPPPPRASSRQPSQASSPRRTPATRQASMNHKYAPPPNAIQMPPQNGLSATGSRASTPLGPPKNPYAPPANANPPPPKVSAVQPPTQNFSTAVSLNTISQTPAQPPSNPYAPTPTGSAQPPSNPYAPPQKQASQPPQNPYAPSSGARGPNGQYSTPASARTSRKPSMGNVLGPPPSRPQAKTGSPSVGPPPTKAQAQAQAQPQSHAPPAPASASMVPAPQVMGSHAMTGNTTTAPPPHRNPSTAAAQAPNSNAPPPPPQAAPAVPPQSAPQTQSSAQPAQNGDVGRPSLADEEIRAIMNTFTNYKDKIKPAAPAKYEKHVIDMEKRLNILFNHLRKNDLLSPETVKNLKDVAASLESKQWTTASNINLGISQSHPNETGAWHVGVKRLITFAEAFDA</sequence>
<evidence type="ECO:0000313" key="18">
    <source>
        <dbReference type="EMBL" id="KNE00951.1"/>
    </source>
</evidence>
<comment type="function">
    <text evidence="14">Component of the coat protein complex II (COPII) which promotes the formation of transport vesicles from the endoplasmic reticulum (ER). The coat has two main functions, the physical deformation of the endoplasmic reticulum membrane into vesicles and the selection of cargo molecules.</text>
</comment>
<comment type="similarity">
    <text evidence="3">Belongs to the WD repeat SEC31 family.</text>
</comment>
<evidence type="ECO:0000256" key="8">
    <source>
        <dbReference type="ARBA" id="ARBA00022737"/>
    </source>
</evidence>
<feature type="compositionally biased region" description="Pro residues" evidence="16">
    <location>
        <begin position="1222"/>
        <end position="1238"/>
    </location>
</feature>
<dbReference type="PANTHER" id="PTHR13923:SF11">
    <property type="entry name" value="SECRETORY 31, ISOFORM D"/>
    <property type="match status" value="1"/>
</dbReference>
<dbReference type="Gene3D" id="1.20.940.10">
    <property type="entry name" value="Functional domain of the splicing factor Prp18"/>
    <property type="match status" value="1"/>
</dbReference>
<feature type="compositionally biased region" description="Polar residues" evidence="16">
    <location>
        <begin position="1056"/>
        <end position="1072"/>
    </location>
</feature>